<dbReference type="RefSeq" id="WP_114622675.1">
    <property type="nucleotide sequence ID" value="NZ_QQNA01000035.1"/>
</dbReference>
<gene>
    <name evidence="1" type="ORF">DVH02_06190</name>
</gene>
<keyword evidence="2" id="KW-1185">Reference proteome</keyword>
<dbReference type="InterPro" id="IPR018988">
    <property type="entry name" value="DUF2000"/>
</dbReference>
<dbReference type="Pfam" id="PF09391">
    <property type="entry name" value="DUF2000"/>
    <property type="match status" value="1"/>
</dbReference>
<reference evidence="1 2" key="1">
    <citation type="submission" date="2018-07" db="EMBL/GenBank/DDBJ databases">
        <title>Streptomyces species from bats.</title>
        <authorList>
            <person name="Dunlap C."/>
        </authorList>
    </citation>
    <scope>NUCLEOTIDE SEQUENCE [LARGE SCALE GENOMIC DNA]</scope>
    <source>
        <strain evidence="1 2">AC230</strain>
    </source>
</reference>
<dbReference type="Gene3D" id="3.40.1490.10">
    <property type="entry name" value="Bit1"/>
    <property type="match status" value="1"/>
</dbReference>
<evidence type="ECO:0000313" key="1">
    <source>
        <dbReference type="EMBL" id="RDG38940.1"/>
    </source>
</evidence>
<dbReference type="InterPro" id="IPR023476">
    <property type="entry name" value="Pep_tRNA_hydro_II_dom_sf"/>
</dbReference>
<dbReference type="AlphaFoldDB" id="A0A370BAX3"/>
<dbReference type="EMBL" id="QQNA01000035">
    <property type="protein sequence ID" value="RDG38940.1"/>
    <property type="molecule type" value="Genomic_DNA"/>
</dbReference>
<protein>
    <submittedName>
        <fullName evidence="1">DUF2000 domain-containing protein</fullName>
    </submittedName>
</protein>
<dbReference type="OrthoDB" id="3692042at2"/>
<name>A0A370BAX3_9ACTN</name>
<proteinExistence type="predicted"/>
<dbReference type="SUPFAM" id="SSF102462">
    <property type="entry name" value="Peptidyl-tRNA hydrolase II"/>
    <property type="match status" value="1"/>
</dbReference>
<sequence>MSVANAPETTAVGFAPEERDYSLSTRQARLKWVVVVSSDLPPGRAANAAICAAAPTAASVPGLLGAEAADARGAVHPGLPWAGCSVLVADPATLRAIRAKAVSRTDTFVADVPVAAQSTRVYSDFIAAVGESLTEDIDYCAVSIVGPRNRVDKIVGKLPLMP</sequence>
<accession>A0A370BAX3</accession>
<comment type="caution">
    <text evidence="1">The sequence shown here is derived from an EMBL/GenBank/DDBJ whole genome shotgun (WGS) entry which is preliminary data.</text>
</comment>
<dbReference type="Proteomes" id="UP000253741">
    <property type="component" value="Unassembled WGS sequence"/>
</dbReference>
<evidence type="ECO:0000313" key="2">
    <source>
        <dbReference type="Proteomes" id="UP000253741"/>
    </source>
</evidence>
<organism evidence="1 2">
    <name type="scientific">Streptomyces corynorhini</name>
    <dbReference type="NCBI Taxonomy" id="2282652"/>
    <lineage>
        <taxon>Bacteria</taxon>
        <taxon>Bacillati</taxon>
        <taxon>Actinomycetota</taxon>
        <taxon>Actinomycetes</taxon>
        <taxon>Kitasatosporales</taxon>
        <taxon>Streptomycetaceae</taxon>
        <taxon>Streptomyces</taxon>
    </lineage>
</organism>